<reference evidence="3" key="1">
    <citation type="submission" date="2022-10" db="EMBL/GenBank/DDBJ databases">
        <title>Tapping the CABI collections for fungal endophytes: first genome assemblies for Collariella, Neodidymelliopsis, Ascochyta clinopodiicola, Didymella pomorum, Didymosphaeria variabile, Neocosmospora piperis and Neocucurbitaria cava.</title>
        <authorList>
            <person name="Hill R."/>
        </authorList>
    </citation>
    <scope>NUCLEOTIDE SEQUENCE</scope>
    <source>
        <strain evidence="3">IMI 356815</strain>
    </source>
</reference>
<proteinExistence type="predicted"/>
<name>A0A9W9C560_9PLEO</name>
<accession>A0A9W9C560</accession>
<feature type="signal peptide" evidence="2">
    <location>
        <begin position="1"/>
        <end position="16"/>
    </location>
</feature>
<gene>
    <name evidence="3" type="ORF">N0V89_012561</name>
</gene>
<organism evidence="3 4">
    <name type="scientific">Didymosphaeria variabile</name>
    <dbReference type="NCBI Taxonomy" id="1932322"/>
    <lineage>
        <taxon>Eukaryota</taxon>
        <taxon>Fungi</taxon>
        <taxon>Dikarya</taxon>
        <taxon>Ascomycota</taxon>
        <taxon>Pezizomycotina</taxon>
        <taxon>Dothideomycetes</taxon>
        <taxon>Pleosporomycetidae</taxon>
        <taxon>Pleosporales</taxon>
        <taxon>Massarineae</taxon>
        <taxon>Didymosphaeriaceae</taxon>
        <taxon>Didymosphaeria</taxon>
    </lineage>
</organism>
<dbReference type="AlphaFoldDB" id="A0A9W9C560"/>
<evidence type="ECO:0000256" key="2">
    <source>
        <dbReference type="SAM" id="SignalP"/>
    </source>
</evidence>
<keyword evidence="4" id="KW-1185">Reference proteome</keyword>
<comment type="caution">
    <text evidence="3">The sequence shown here is derived from an EMBL/GenBank/DDBJ whole genome shotgun (WGS) entry which is preliminary data.</text>
</comment>
<dbReference type="GeneID" id="80916091"/>
<sequence>MKLFSILLLIAPVCVSLRFPQSDRVEPRLPFEHRELNLTSLNKSVAGFDRTLARRTFPEEGGYEELVEKGCTLMGMMLTKDEVAANFMRPAHSRTTAESTWTNWQSLNDWGWDLTPPAIHKLRTITMNPVLDPVMQDLGLPPLNVPSDGGFAEAREWYHDHATTHDGILYKPTTAHTEMYIDVTHGLVVATETFGPTYMGDQLDPKVTVVTKLKNLYDLLYLDYAYLAAQKNEPVSNLKYMFIWDIQNEQTQMAVYESIGERLTYASCHKYLWPNRKVFYPHDDAYKAILASPNGRSTALILATHKSVFGERRMIESVTVFCQQPGHGFFNLLFIKKDHDEEEDDSDWTDDEEPEDPGQPTFSVSPWPSPTAASP</sequence>
<evidence type="ECO:0000313" key="4">
    <source>
        <dbReference type="Proteomes" id="UP001140513"/>
    </source>
</evidence>
<feature type="chain" id="PRO_5040919336" evidence="2">
    <location>
        <begin position="17"/>
        <end position="375"/>
    </location>
</feature>
<protein>
    <submittedName>
        <fullName evidence="3">Uncharacterized protein</fullName>
    </submittedName>
</protein>
<evidence type="ECO:0000313" key="3">
    <source>
        <dbReference type="EMBL" id="KAJ4344817.1"/>
    </source>
</evidence>
<dbReference type="Proteomes" id="UP001140513">
    <property type="component" value="Unassembled WGS sequence"/>
</dbReference>
<feature type="compositionally biased region" description="Acidic residues" evidence="1">
    <location>
        <begin position="341"/>
        <end position="356"/>
    </location>
</feature>
<feature type="compositionally biased region" description="Polar residues" evidence="1">
    <location>
        <begin position="360"/>
        <end position="375"/>
    </location>
</feature>
<feature type="region of interest" description="Disordered" evidence="1">
    <location>
        <begin position="341"/>
        <end position="375"/>
    </location>
</feature>
<keyword evidence="2" id="KW-0732">Signal</keyword>
<dbReference type="EMBL" id="JAPEUX010000010">
    <property type="protein sequence ID" value="KAJ4344817.1"/>
    <property type="molecule type" value="Genomic_DNA"/>
</dbReference>
<dbReference type="OrthoDB" id="5337308at2759"/>
<dbReference type="RefSeq" id="XP_056065269.1">
    <property type="nucleotide sequence ID" value="XM_056221282.1"/>
</dbReference>
<evidence type="ECO:0000256" key="1">
    <source>
        <dbReference type="SAM" id="MobiDB-lite"/>
    </source>
</evidence>